<reference evidence="2 3" key="1">
    <citation type="journal article" date="2018" name="Proc. Natl. Acad. Sci. U.S.A.">
        <title>Linking secondary metabolites to gene clusters through genome sequencing of six diverse Aspergillus species.</title>
        <authorList>
            <person name="Kaerboelling I."/>
            <person name="Vesth T.C."/>
            <person name="Frisvad J.C."/>
            <person name="Nybo J.L."/>
            <person name="Theobald S."/>
            <person name="Kuo A."/>
            <person name="Bowyer P."/>
            <person name="Matsuda Y."/>
            <person name="Mondo S."/>
            <person name="Lyhne E.K."/>
            <person name="Kogle M.E."/>
            <person name="Clum A."/>
            <person name="Lipzen A."/>
            <person name="Salamov A."/>
            <person name="Ngan C.Y."/>
            <person name="Daum C."/>
            <person name="Chiniquy J."/>
            <person name="Barry K."/>
            <person name="LaButti K."/>
            <person name="Haridas S."/>
            <person name="Simmons B.A."/>
            <person name="Magnuson J.K."/>
            <person name="Mortensen U.H."/>
            <person name="Larsen T.O."/>
            <person name="Grigoriev I.V."/>
            <person name="Baker S.E."/>
            <person name="Andersen M.R."/>
        </authorList>
    </citation>
    <scope>NUCLEOTIDE SEQUENCE [LARGE SCALE GENOMIC DNA]</scope>
    <source>
        <strain evidence="2 3">IBT 24754</strain>
    </source>
</reference>
<evidence type="ECO:0000313" key="2">
    <source>
        <dbReference type="EMBL" id="PTU20701.1"/>
    </source>
</evidence>
<proteinExistence type="predicted"/>
<dbReference type="PANTHER" id="PTHR40617:SF1">
    <property type="entry name" value="ATTH DOMAIN-CONTAINING PROTEIN-RELATED"/>
    <property type="match status" value="1"/>
</dbReference>
<accession>A0A2T5LWP5</accession>
<dbReference type="PANTHER" id="PTHR40617">
    <property type="entry name" value="TERPENE CYCLASE ASQC"/>
    <property type="match status" value="1"/>
</dbReference>
<protein>
    <recommendedName>
        <fullName evidence="4">AttH domain-containing protein</fullName>
    </recommendedName>
</protein>
<evidence type="ECO:0000256" key="1">
    <source>
        <dbReference type="SAM" id="MobiDB-lite"/>
    </source>
</evidence>
<evidence type="ECO:0000313" key="3">
    <source>
        <dbReference type="Proteomes" id="UP000244073"/>
    </source>
</evidence>
<evidence type="ECO:0008006" key="4">
    <source>
        <dbReference type="Google" id="ProtNLM"/>
    </source>
</evidence>
<dbReference type="VEuPathDB" id="FungiDB:P175DRAFT_0557388"/>
<dbReference type="Gene3D" id="2.40.370.10">
    <property type="entry name" value="AttH-like domain"/>
    <property type="match status" value="1"/>
</dbReference>
<dbReference type="Pfam" id="PF17186">
    <property type="entry name" value="Lipocalin_9"/>
    <property type="match status" value="1"/>
</dbReference>
<dbReference type="OrthoDB" id="5295747at2759"/>
<feature type="region of interest" description="Disordered" evidence="1">
    <location>
        <begin position="23"/>
        <end position="44"/>
    </location>
</feature>
<dbReference type="Proteomes" id="UP000244073">
    <property type="component" value="Unassembled WGS sequence"/>
</dbReference>
<dbReference type="GeneID" id="63817653"/>
<dbReference type="InterPro" id="IPR053112">
    <property type="entry name" value="Fungal_Dehydratase/Hydratase"/>
</dbReference>
<dbReference type="InterPro" id="IPR023374">
    <property type="entry name" value="AttH-like_dom_sf"/>
</dbReference>
<dbReference type="AlphaFoldDB" id="A0A2T5LWP5"/>
<dbReference type="SUPFAM" id="SSF159245">
    <property type="entry name" value="AttH-like"/>
    <property type="match status" value="1"/>
</dbReference>
<gene>
    <name evidence="2" type="ORF">P175DRAFT_0557388</name>
</gene>
<name>A0A2T5LWP5_9EURO</name>
<dbReference type="EMBL" id="MSFN02000004">
    <property type="protein sequence ID" value="PTU20701.1"/>
    <property type="molecule type" value="Genomic_DNA"/>
</dbReference>
<comment type="caution">
    <text evidence="2">The sequence shown here is derived from an EMBL/GenBank/DDBJ whole genome shotgun (WGS) entry which is preliminary data.</text>
</comment>
<organism evidence="2 3">
    <name type="scientific">Aspergillus ochraceoroseus IBT 24754</name>
    <dbReference type="NCBI Taxonomy" id="1392256"/>
    <lineage>
        <taxon>Eukaryota</taxon>
        <taxon>Fungi</taxon>
        <taxon>Dikarya</taxon>
        <taxon>Ascomycota</taxon>
        <taxon>Pezizomycotina</taxon>
        <taxon>Eurotiomycetes</taxon>
        <taxon>Eurotiomycetidae</taxon>
        <taxon>Eurotiales</taxon>
        <taxon>Aspergillaceae</taxon>
        <taxon>Aspergillus</taxon>
        <taxon>Aspergillus subgen. Nidulantes</taxon>
    </lineage>
</organism>
<sequence>MPMLSQAKEGYYTLTYPLRDIPTTEPKRWRNTTKPAIPGPDISNKTDIAKSDFGVRQRTESSVTNFGKLHVLHERVTGLRLYSFSKSGHPVIRCKSAFETVLVYSVGQNGLSIRRIPELFLLEGVKIVAEKDSYWVDELRDLELESNSRIVLKSSPVLCVYKMYFNVQAIILALFIPTALGFVPDAVPPDVALYDQSLPLTWDLNTSQSMIEGVGNSWWCSSFIQASDGNQYFIVSHVAASGVGFYRYSILGITEPSFYESYAVLGSEADPISNHVRDSNITLPTYGFLALNASNPLQAMQTYSTHGAIFNVTFQFSSPILIDGGTGTFTWGPYQTYEWAMPAGITSGTLVVNGTELTIDPRNSLTWYDRQLVFNVTAHVPLQNWTWFEVHIDQPAAAGSRVMSIWIWDYGNQPRAQFATIRNSPGVHEVMPLTEFTPGGPTWTSSCSNITYPQSWRVALLDGTTFHIASLRAEQELCDPAAPLSPAYEGYMTFTGTEANGKPMEGYGLVEISRNV</sequence>
<dbReference type="RefSeq" id="XP_040752093.1">
    <property type="nucleotide sequence ID" value="XM_040900769.1"/>
</dbReference>